<keyword evidence="2" id="KW-1185">Reference proteome</keyword>
<dbReference type="Proteomes" id="UP000030004">
    <property type="component" value="Unassembled WGS sequence"/>
</dbReference>
<protein>
    <submittedName>
        <fullName evidence="1">Uncharacterized protein</fullName>
    </submittedName>
</protein>
<sequence length="97" mass="10028">MKFIRRFVAEEKGSASLQLTLLVPVFLGVTMGSTDEVGAMLGKKLNKFQSSLEGQIAAPTGSSHFMGKAPGGTSGAKWIEVPSAGSVSDRIMAVVAG</sequence>
<accession>A0A0A0EFG4</accession>
<evidence type="ECO:0000313" key="2">
    <source>
        <dbReference type="Proteomes" id="UP000030004"/>
    </source>
</evidence>
<proteinExistence type="predicted"/>
<name>A0A0A0EFG4_9RHOB</name>
<gene>
    <name evidence="1" type="ORF">ATO9_15090</name>
</gene>
<organism evidence="1 2">
    <name type="scientific">Pseudooceanicola atlanticus</name>
    <dbReference type="NCBI Taxonomy" id="1461694"/>
    <lineage>
        <taxon>Bacteria</taxon>
        <taxon>Pseudomonadati</taxon>
        <taxon>Pseudomonadota</taxon>
        <taxon>Alphaproteobacteria</taxon>
        <taxon>Rhodobacterales</taxon>
        <taxon>Paracoccaceae</taxon>
        <taxon>Pseudooceanicola</taxon>
    </lineage>
</organism>
<dbReference type="RefSeq" id="WP_043750757.1">
    <property type="nucleotide sequence ID" value="NZ_AQQX01000006.1"/>
</dbReference>
<dbReference type="EMBL" id="AQQX01000006">
    <property type="protein sequence ID" value="KGM47922.1"/>
    <property type="molecule type" value="Genomic_DNA"/>
</dbReference>
<dbReference type="AlphaFoldDB" id="A0A0A0EFG4"/>
<comment type="caution">
    <text evidence="1">The sequence shown here is derived from an EMBL/GenBank/DDBJ whole genome shotgun (WGS) entry which is preliminary data.</text>
</comment>
<evidence type="ECO:0000313" key="1">
    <source>
        <dbReference type="EMBL" id="KGM47922.1"/>
    </source>
</evidence>
<reference evidence="1 2" key="1">
    <citation type="journal article" date="2015" name="Antonie Van Leeuwenhoek">
        <title>Pseudooceanicola atlanticus gen. nov. sp. nov., isolated from surface seawater of the Atlantic Ocean and reclassification of Oceanicola batsensis, Oceanicola marinus, Oceanicola nitratireducens, Oceanicola nanhaiensis, Oceanicola antarcticus and Oceanicola flagellatus, as Pseudooceanicola batsensis comb. nov., Pseudooceanicola marinus comb. nov., Pseudooceanicola nitratireducens comb. nov., Pseudooceanicola nanhaiensis comb. nov., Pseudooceanicola antarcticus comb. nov., and Pseudooceanicola flagellatus comb. nov.</title>
        <authorList>
            <person name="Lai Q."/>
            <person name="Li G."/>
            <person name="Liu X."/>
            <person name="Du Y."/>
            <person name="Sun F."/>
            <person name="Shao Z."/>
        </authorList>
    </citation>
    <scope>NUCLEOTIDE SEQUENCE [LARGE SCALE GENOMIC DNA]</scope>
    <source>
        <strain evidence="1 2">22II-s11g</strain>
    </source>
</reference>